<organism evidence="1 2">
    <name type="scientific">Actinoallomurus acaciae</name>
    <dbReference type="NCBI Taxonomy" id="502577"/>
    <lineage>
        <taxon>Bacteria</taxon>
        <taxon>Bacillati</taxon>
        <taxon>Actinomycetota</taxon>
        <taxon>Actinomycetes</taxon>
        <taxon>Streptosporangiales</taxon>
        <taxon>Thermomonosporaceae</taxon>
        <taxon>Actinoallomurus</taxon>
    </lineage>
</organism>
<proteinExistence type="predicted"/>
<sequence>MGDGMTGERAVHRTLGRDTCLSLLCSVDVGRVAWATDDGEVTVVPVNFTLAGEDIVFGTAAGGKLDAVRSGRMISFEADDLEPALRSGWSVLAVGRAEITAETEPAGLWPVPWDRRPKPYLIRLHPERVSGYRLLPRGGGVSIERLNGP</sequence>
<dbReference type="InterPro" id="IPR012349">
    <property type="entry name" value="Split_barrel_FMN-bd"/>
</dbReference>
<evidence type="ECO:0000313" key="1">
    <source>
        <dbReference type="EMBL" id="MFB9836907.1"/>
    </source>
</evidence>
<gene>
    <name evidence="1" type="ORF">ACFFNX_32515</name>
</gene>
<dbReference type="RefSeq" id="WP_378209702.1">
    <property type="nucleotide sequence ID" value="NZ_JBHLZP010000323.1"/>
</dbReference>
<evidence type="ECO:0000313" key="2">
    <source>
        <dbReference type="Proteomes" id="UP001589627"/>
    </source>
</evidence>
<accession>A0ABV5YPE1</accession>
<protein>
    <submittedName>
        <fullName evidence="1">Pyridoxamine 5'-phosphate oxidase family protein</fullName>
    </submittedName>
</protein>
<keyword evidence="2" id="KW-1185">Reference proteome</keyword>
<dbReference type="Gene3D" id="2.30.110.10">
    <property type="entry name" value="Electron Transport, Fmn-binding Protein, Chain A"/>
    <property type="match status" value="1"/>
</dbReference>
<reference evidence="1 2" key="1">
    <citation type="submission" date="2024-09" db="EMBL/GenBank/DDBJ databases">
        <authorList>
            <person name="Sun Q."/>
            <person name="Mori K."/>
        </authorList>
    </citation>
    <scope>NUCLEOTIDE SEQUENCE [LARGE SCALE GENOMIC DNA]</scope>
    <source>
        <strain evidence="1 2">TBRC 0563</strain>
    </source>
</reference>
<dbReference type="EMBL" id="JBHLZP010000323">
    <property type="protein sequence ID" value="MFB9836907.1"/>
    <property type="molecule type" value="Genomic_DNA"/>
</dbReference>
<dbReference type="InterPro" id="IPR024747">
    <property type="entry name" value="Pyridox_Oxase-rel"/>
</dbReference>
<comment type="caution">
    <text evidence="1">The sequence shown here is derived from an EMBL/GenBank/DDBJ whole genome shotgun (WGS) entry which is preliminary data.</text>
</comment>
<dbReference type="Pfam" id="PF12900">
    <property type="entry name" value="Pyridox_ox_2"/>
    <property type="match status" value="1"/>
</dbReference>
<name>A0ABV5YPE1_9ACTN</name>
<dbReference type="SUPFAM" id="SSF50475">
    <property type="entry name" value="FMN-binding split barrel"/>
    <property type="match status" value="1"/>
</dbReference>
<dbReference type="Proteomes" id="UP001589627">
    <property type="component" value="Unassembled WGS sequence"/>
</dbReference>